<name>R6TM51_9BACT</name>
<evidence type="ECO:0000313" key="3">
    <source>
        <dbReference type="Proteomes" id="UP000017938"/>
    </source>
</evidence>
<dbReference type="Proteomes" id="UP000017938">
    <property type="component" value="Unassembled WGS sequence"/>
</dbReference>
<evidence type="ECO:0000313" key="2">
    <source>
        <dbReference type="EMBL" id="CDC70839.1"/>
    </source>
</evidence>
<organism evidence="2 3">
    <name type="scientific">Candidatus Colimorpha enterica</name>
    <dbReference type="NCBI Taxonomy" id="3083063"/>
    <lineage>
        <taxon>Bacteria</taxon>
        <taxon>Pseudomonadati</taxon>
        <taxon>Bacteroidota</taxon>
        <taxon>Bacteroidia</taxon>
        <taxon>Bacteroidales</taxon>
        <taxon>Candidatus Colimorpha</taxon>
    </lineage>
</organism>
<dbReference type="AlphaFoldDB" id="R6TM51"/>
<gene>
    <name evidence="2" type="ORF">BN580_00776</name>
</gene>
<dbReference type="EMBL" id="CBFW010000052">
    <property type="protein sequence ID" value="CDC70839.1"/>
    <property type="molecule type" value="Genomic_DNA"/>
</dbReference>
<reference evidence="2" key="1">
    <citation type="submission" date="2012-11" db="EMBL/GenBank/DDBJ databases">
        <title>Dependencies among metagenomic species, viruses, plasmids and units of genetic variation.</title>
        <authorList>
            <person name="Nielsen H.B."/>
            <person name="Almeida M."/>
            <person name="Juncker A.S."/>
            <person name="Rasmussen S."/>
            <person name="Li J."/>
            <person name="Sunagawa S."/>
            <person name="Plichta D."/>
            <person name="Gautier L."/>
            <person name="Le Chatelier E."/>
            <person name="Peletier E."/>
            <person name="Bonde I."/>
            <person name="Nielsen T."/>
            <person name="Manichanh C."/>
            <person name="Arumugam M."/>
            <person name="Batto J."/>
            <person name="Santos M.B.Q.D."/>
            <person name="Blom N."/>
            <person name="Borruel N."/>
            <person name="Burgdorf K.S."/>
            <person name="Boumezbeur F."/>
            <person name="Casellas F."/>
            <person name="Dore J."/>
            <person name="Guarner F."/>
            <person name="Hansen T."/>
            <person name="Hildebrand F."/>
            <person name="Kaas R.S."/>
            <person name="Kennedy S."/>
            <person name="Kristiansen K."/>
            <person name="Kultima J.R."/>
            <person name="Leonard P."/>
            <person name="Levenez F."/>
            <person name="Lund O."/>
            <person name="Moumen B."/>
            <person name="Le Paslier D."/>
            <person name="Pons N."/>
            <person name="Pedersen O."/>
            <person name="Prifti E."/>
            <person name="Qin J."/>
            <person name="Raes J."/>
            <person name="Tap J."/>
            <person name="Tims S."/>
            <person name="Ussery D.W."/>
            <person name="Yamada T."/>
            <person name="MetaHit consortium"/>
            <person name="Renault P."/>
            <person name="Sicheritz-Ponten T."/>
            <person name="Bork P."/>
            <person name="Wang J."/>
            <person name="Brunak S."/>
            <person name="Ehrlich S.D."/>
        </authorList>
    </citation>
    <scope>NUCLEOTIDE SEQUENCE [LARGE SCALE GENOMIC DNA]</scope>
</reference>
<evidence type="ECO:0000256" key="1">
    <source>
        <dbReference type="SAM" id="MobiDB-lite"/>
    </source>
</evidence>
<proteinExistence type="predicted"/>
<protein>
    <submittedName>
        <fullName evidence="2">Uncharacterized protein</fullName>
    </submittedName>
</protein>
<sequence length="189" mass="21014">MTEGRIDPVRREHRVGRRENVCRRKPDGPAELPPVDNLSAYFESVTEKPVGIGYPAFRDQPSYHGRADRNFFPVKLCPHLSDRAAGNFVFPAERGKAVRTRLSTGTEVIIVPADAGGGACIRYKNVAHKALRVKILQPGKAVGNHGISPEALKPLFAKRRRCQVFPSGKRLKRPHGNRTADPVRHFPRG</sequence>
<comment type="caution">
    <text evidence="2">The sequence shown here is derived from an EMBL/GenBank/DDBJ whole genome shotgun (WGS) entry which is preliminary data.</text>
</comment>
<accession>R6TM51</accession>
<feature type="region of interest" description="Disordered" evidence="1">
    <location>
        <begin position="168"/>
        <end position="189"/>
    </location>
</feature>